<sequence length="611" mass="69662">MKSAAALKKLRALMKNLTYVNEPLNAYIVPETDSHSVEYLAECDKRRSFISGFTGSYGTAIITDKHACLWTDGRYFIQASKELDSEYWTLMKEGTPSTPSQEIWLVQNLPEGSRVGVDPKYMQYDKWIILQTELESSGLNLVPVSTNLIDVIWENKPEPPNSIIEPLPFKYSGKTSKTKINEVRAIMKEKKAKILVITALDEIAWLLNLRGSDIEYNPVFFSYAIVTMNTTYLFIDNSKITSSVMKQFKTEDVDINIQPYEKIQDVLIQFIEKEQGRIWISHNSNYDLVSLIPEKRRFTQICPVAPLKAIKNNTEIQGRLINCHIRDGAALCCYFAWLENNVGKEVITEVSGADKLEEFRKKLDDYVGLSFPTISSVGPNAAITHYRPEKGTDLNITTNQIYLCDSGAQFKDGTTDVTRTLHFGTPKDFEKECFTRVLKGQIYLATSIFPTKIKGNHLDTLARKYLWDVGLDYMHGTGHGIGMYLNVHEGPMGISWRPYPDDPGLEEGMFLSNEPGYYQDNEFGIRLENIVRVIRANPPNNFKNRGFLTFETVTMVPIQKKMIIPDMLTEKEISYLNAYHLECREKVGPLLNEMGEKEALHWLTKETQPIG</sequence>
<dbReference type="AlphaFoldDB" id="E0V912"/>
<dbReference type="PANTHER" id="PTHR43763:SF20">
    <property type="entry name" value="XAA-PRO AMINOPEPTIDASE APEPP"/>
    <property type="match status" value="1"/>
</dbReference>
<dbReference type="GeneID" id="8233346"/>
<dbReference type="InterPro" id="IPR033740">
    <property type="entry name" value="Pept_M24B"/>
</dbReference>
<dbReference type="eggNOG" id="KOG2413">
    <property type="taxonomic scope" value="Eukaryota"/>
</dbReference>
<dbReference type="RefSeq" id="XP_002422606.1">
    <property type="nucleotide sequence ID" value="XM_002422561.1"/>
</dbReference>
<evidence type="ECO:0000256" key="1">
    <source>
        <dbReference type="ARBA" id="ARBA00001936"/>
    </source>
</evidence>
<dbReference type="MEROPS" id="M24.009"/>
<dbReference type="InterPro" id="IPR050422">
    <property type="entry name" value="X-Pro_aminopeptidase_P"/>
</dbReference>
<dbReference type="Proteomes" id="UP000009046">
    <property type="component" value="Unassembled WGS sequence"/>
</dbReference>
<reference evidence="10" key="1">
    <citation type="submission" date="2007-04" db="EMBL/GenBank/DDBJ databases">
        <title>Annotation of Pediculus humanus corporis strain USDA.</title>
        <authorList>
            <person name="Kirkness E."/>
            <person name="Hannick L."/>
            <person name="Hass B."/>
            <person name="Bruggner R."/>
            <person name="Lawson D."/>
            <person name="Bidwell S."/>
            <person name="Joardar V."/>
            <person name="Caler E."/>
            <person name="Walenz B."/>
            <person name="Inman J."/>
            <person name="Schobel S."/>
            <person name="Galinsky K."/>
            <person name="Amedeo P."/>
            <person name="Strausberg R."/>
        </authorList>
    </citation>
    <scope>NUCLEOTIDE SEQUENCE</scope>
    <source>
        <strain evidence="10">USDA</strain>
    </source>
</reference>
<dbReference type="CTD" id="8233346"/>
<evidence type="ECO:0000256" key="3">
    <source>
        <dbReference type="ARBA" id="ARBA00022723"/>
    </source>
</evidence>
<dbReference type="InterPro" id="IPR036005">
    <property type="entry name" value="Creatinase/aminopeptidase-like"/>
</dbReference>
<gene>
    <name evidence="11" type="primary">8233346</name>
    <name evidence="10" type="ORF">Phum_PHUM003100</name>
</gene>
<dbReference type="Pfam" id="PF01321">
    <property type="entry name" value="Creatinase_N"/>
    <property type="match status" value="1"/>
</dbReference>
<dbReference type="EnsemblMetazoa" id="PHUM003100-RA">
    <property type="protein sequence ID" value="PHUM003100-PA"/>
    <property type="gene ID" value="PHUM003100"/>
</dbReference>
<dbReference type="EMBL" id="AAZO01000041">
    <property type="status" value="NOT_ANNOTATED_CDS"/>
    <property type="molecule type" value="Genomic_DNA"/>
</dbReference>
<proteinExistence type="inferred from homology"/>
<keyword evidence="10" id="KW-0645">Protease</keyword>
<dbReference type="GO" id="GO:0046872">
    <property type="term" value="F:metal ion binding"/>
    <property type="evidence" value="ECO:0007669"/>
    <property type="project" value="UniProtKB-KW"/>
</dbReference>
<evidence type="ECO:0000256" key="6">
    <source>
        <dbReference type="RuleBase" id="RU000590"/>
    </source>
</evidence>
<comment type="similarity">
    <text evidence="2 6">Belongs to the peptidase M24B family.</text>
</comment>
<feature type="domain" description="Peptidase M24 C-terminal" evidence="9">
    <location>
        <begin position="546"/>
        <end position="610"/>
    </location>
</feature>
<dbReference type="Pfam" id="PF16188">
    <property type="entry name" value="Peptidase_M24_C"/>
    <property type="match status" value="1"/>
</dbReference>
<keyword evidence="5" id="KW-0464">Manganese</keyword>
<feature type="domain" description="Creatinase N-terminal" evidence="8">
    <location>
        <begin position="7"/>
        <end position="146"/>
    </location>
</feature>
<dbReference type="PANTHER" id="PTHR43763">
    <property type="entry name" value="XAA-PRO AMINOPEPTIDASE 1"/>
    <property type="match status" value="1"/>
</dbReference>
<dbReference type="FunFam" id="3.40.350.10:FF:000001">
    <property type="entry name" value="Putative xaa-Pro aminopeptidase 1"/>
    <property type="match status" value="1"/>
</dbReference>
<dbReference type="CDD" id="cd01085">
    <property type="entry name" value="APP"/>
    <property type="match status" value="1"/>
</dbReference>
<evidence type="ECO:0000313" key="12">
    <source>
        <dbReference type="Proteomes" id="UP000009046"/>
    </source>
</evidence>
<dbReference type="Pfam" id="PF00557">
    <property type="entry name" value="Peptidase_M24"/>
    <property type="match status" value="1"/>
</dbReference>
<evidence type="ECO:0000256" key="5">
    <source>
        <dbReference type="ARBA" id="ARBA00023211"/>
    </source>
</evidence>
<dbReference type="EMBL" id="DS234988">
    <property type="protein sequence ID" value="EEB09868.1"/>
    <property type="molecule type" value="Genomic_DNA"/>
</dbReference>
<keyword evidence="12" id="KW-1185">Reference proteome</keyword>
<dbReference type="VEuPathDB" id="VectorBase:PHUM003100"/>
<evidence type="ECO:0000259" key="7">
    <source>
        <dbReference type="Pfam" id="PF00557"/>
    </source>
</evidence>
<comment type="cofactor">
    <cofactor evidence="1">
        <name>Mn(2+)</name>
        <dbReference type="ChEBI" id="CHEBI:29035"/>
    </cofactor>
</comment>
<name>E0V912_PEDHC</name>
<dbReference type="InterPro" id="IPR000587">
    <property type="entry name" value="Creatinase_N"/>
</dbReference>
<dbReference type="InterPro" id="IPR032416">
    <property type="entry name" value="Peptidase_M24_C"/>
</dbReference>
<dbReference type="GO" id="GO:0070006">
    <property type="term" value="F:metalloaminopeptidase activity"/>
    <property type="evidence" value="ECO:0007669"/>
    <property type="project" value="InterPro"/>
</dbReference>
<reference evidence="11" key="3">
    <citation type="submission" date="2020-05" db="UniProtKB">
        <authorList>
            <consortium name="EnsemblMetazoa"/>
        </authorList>
    </citation>
    <scope>IDENTIFICATION</scope>
    <source>
        <strain evidence="11">USDA</strain>
    </source>
</reference>
<dbReference type="OrthoDB" id="9995434at2759"/>
<evidence type="ECO:0000259" key="8">
    <source>
        <dbReference type="Pfam" id="PF01321"/>
    </source>
</evidence>
<dbReference type="STRING" id="121224.E0V912"/>
<keyword evidence="10" id="KW-0031">Aminopeptidase</keyword>
<dbReference type="EC" id="3.4.11.9" evidence="10"/>
<dbReference type="InterPro" id="IPR001131">
    <property type="entry name" value="Peptidase_M24B_aminopep-P_CS"/>
</dbReference>
<protein>
    <submittedName>
        <fullName evidence="10 11">Xaa-Pro aminopeptidase, putative</fullName>
        <ecNumber evidence="10">3.4.11.9</ecNumber>
    </submittedName>
</protein>
<evidence type="ECO:0000259" key="9">
    <source>
        <dbReference type="Pfam" id="PF16188"/>
    </source>
</evidence>
<dbReference type="KEGG" id="phu:Phum_PHUM003100"/>
<keyword evidence="4 10" id="KW-0378">Hydrolase</keyword>
<reference evidence="10" key="2">
    <citation type="submission" date="2007-04" db="EMBL/GenBank/DDBJ databases">
        <title>The genome of the human body louse.</title>
        <authorList>
            <consortium name="The Human Body Louse Genome Consortium"/>
            <person name="Kirkness E."/>
            <person name="Walenz B."/>
            <person name="Hass B."/>
            <person name="Bruggner R."/>
            <person name="Strausberg R."/>
        </authorList>
    </citation>
    <scope>NUCLEOTIDE SEQUENCE</scope>
    <source>
        <strain evidence="10">USDA</strain>
    </source>
</reference>
<feature type="domain" description="Peptidase M24" evidence="7">
    <location>
        <begin position="324"/>
        <end position="533"/>
    </location>
</feature>
<evidence type="ECO:0000256" key="4">
    <source>
        <dbReference type="ARBA" id="ARBA00022801"/>
    </source>
</evidence>
<dbReference type="PROSITE" id="PS00491">
    <property type="entry name" value="PROLINE_PEPTIDASE"/>
    <property type="match status" value="1"/>
</dbReference>
<dbReference type="SUPFAM" id="SSF53092">
    <property type="entry name" value="Creatinase/prolidase N-terminal domain"/>
    <property type="match status" value="1"/>
</dbReference>
<dbReference type="HOGENOM" id="CLU_011781_2_2_1"/>
<dbReference type="InParanoid" id="E0V912"/>
<evidence type="ECO:0000313" key="11">
    <source>
        <dbReference type="EnsemblMetazoa" id="PHUM003100-PA"/>
    </source>
</evidence>
<evidence type="ECO:0000313" key="10">
    <source>
        <dbReference type="EMBL" id="EEB09868.1"/>
    </source>
</evidence>
<dbReference type="Pfam" id="PF16189">
    <property type="entry name" value="Creatinase_N_2"/>
    <property type="match status" value="1"/>
</dbReference>
<dbReference type="InterPro" id="IPR000994">
    <property type="entry name" value="Pept_M24"/>
</dbReference>
<evidence type="ECO:0000256" key="2">
    <source>
        <dbReference type="ARBA" id="ARBA00008766"/>
    </source>
</evidence>
<dbReference type="FunFam" id="3.90.230.10:FF:000007">
    <property type="entry name" value="Xaa-Pro aminopeptidase P"/>
    <property type="match status" value="1"/>
</dbReference>
<dbReference type="InterPro" id="IPR029149">
    <property type="entry name" value="Creatin/AminoP/Spt16_N"/>
</dbReference>
<dbReference type="Gene3D" id="3.40.350.10">
    <property type="entry name" value="Creatinase/prolidase N-terminal domain"/>
    <property type="match status" value="2"/>
</dbReference>
<organism>
    <name type="scientific">Pediculus humanus subsp. corporis</name>
    <name type="common">Body louse</name>
    <dbReference type="NCBI Taxonomy" id="121224"/>
    <lineage>
        <taxon>Eukaryota</taxon>
        <taxon>Metazoa</taxon>
        <taxon>Ecdysozoa</taxon>
        <taxon>Arthropoda</taxon>
        <taxon>Hexapoda</taxon>
        <taxon>Insecta</taxon>
        <taxon>Pterygota</taxon>
        <taxon>Neoptera</taxon>
        <taxon>Paraneoptera</taxon>
        <taxon>Psocodea</taxon>
        <taxon>Troctomorpha</taxon>
        <taxon>Phthiraptera</taxon>
        <taxon>Anoplura</taxon>
        <taxon>Pediculidae</taxon>
        <taxon>Pediculus</taxon>
    </lineage>
</organism>
<accession>E0V912</accession>
<dbReference type="FunCoup" id="E0V912">
    <property type="interactions" value="1375"/>
</dbReference>
<dbReference type="SUPFAM" id="SSF55920">
    <property type="entry name" value="Creatinase/aminopeptidase"/>
    <property type="match status" value="1"/>
</dbReference>
<dbReference type="Gene3D" id="3.90.230.10">
    <property type="entry name" value="Creatinase/methionine aminopeptidase superfamily"/>
    <property type="match status" value="1"/>
</dbReference>
<keyword evidence="3 6" id="KW-0479">Metal-binding</keyword>
<dbReference type="OMA" id="EPGMILS"/>
<dbReference type="GO" id="GO:0005737">
    <property type="term" value="C:cytoplasm"/>
    <property type="evidence" value="ECO:0007669"/>
    <property type="project" value="UniProtKB-ARBA"/>
</dbReference>